<keyword evidence="1" id="KW-0808">Transferase</keyword>
<evidence type="ECO:0000313" key="2">
    <source>
        <dbReference type="Proteomes" id="UP000034504"/>
    </source>
</evidence>
<dbReference type="SUPFAM" id="SSF53613">
    <property type="entry name" value="Ribokinase-like"/>
    <property type="match status" value="1"/>
</dbReference>
<protein>
    <submittedName>
        <fullName evidence="1">Carbohydrate kinase PfkB</fullName>
    </submittedName>
</protein>
<keyword evidence="1" id="KW-0418">Kinase</keyword>
<accession>A0A0G1KIZ7</accession>
<name>A0A0G1KIZ7_UNCKA</name>
<gene>
    <name evidence="1" type="ORF">UW82_C0035G0007</name>
</gene>
<dbReference type="Gene3D" id="3.40.1190.20">
    <property type="match status" value="1"/>
</dbReference>
<proteinExistence type="predicted"/>
<sequence length="135" mass="14590">MKKIALLIAVFGLSLFLIPVLLRSFVAKSPTLIANSFSQDGTYNPKAGLAFYDYRFMRVPPYAPTQHLSASVLGKDSSKKRIEVDLTKQKLLAFEYGAKIMADKIYYTFGGGGANSAVSFANLGLKTAMVAKVGA</sequence>
<comment type="caution">
    <text evidence="1">The sequence shown here is derived from an EMBL/GenBank/DDBJ whole genome shotgun (WGS) entry which is preliminary data.</text>
</comment>
<dbReference type="InterPro" id="IPR029056">
    <property type="entry name" value="Ribokinase-like"/>
</dbReference>
<dbReference type="EMBL" id="LCJU01000035">
    <property type="protein sequence ID" value="KKT83646.1"/>
    <property type="molecule type" value="Genomic_DNA"/>
</dbReference>
<reference evidence="1 2" key="1">
    <citation type="journal article" date="2015" name="Nature">
        <title>rRNA introns, odd ribosomes, and small enigmatic genomes across a large radiation of phyla.</title>
        <authorList>
            <person name="Brown C.T."/>
            <person name="Hug L.A."/>
            <person name="Thomas B.C."/>
            <person name="Sharon I."/>
            <person name="Castelle C.J."/>
            <person name="Singh A."/>
            <person name="Wilkins M.J."/>
            <person name="Williams K.H."/>
            <person name="Banfield J.F."/>
        </authorList>
    </citation>
    <scope>NUCLEOTIDE SEQUENCE [LARGE SCALE GENOMIC DNA]</scope>
</reference>
<feature type="non-terminal residue" evidence="1">
    <location>
        <position position="135"/>
    </location>
</feature>
<dbReference type="Proteomes" id="UP000034504">
    <property type="component" value="Unassembled WGS sequence"/>
</dbReference>
<organism evidence="1 2">
    <name type="scientific">candidate division WWE3 bacterium GW2011_GWC2_44_9</name>
    <dbReference type="NCBI Taxonomy" id="1619125"/>
    <lineage>
        <taxon>Bacteria</taxon>
        <taxon>Katanobacteria</taxon>
    </lineage>
</organism>
<dbReference type="GO" id="GO:0016301">
    <property type="term" value="F:kinase activity"/>
    <property type="evidence" value="ECO:0007669"/>
    <property type="project" value="UniProtKB-KW"/>
</dbReference>
<dbReference type="AlphaFoldDB" id="A0A0G1KIZ7"/>
<evidence type="ECO:0000313" key="1">
    <source>
        <dbReference type="EMBL" id="KKT83646.1"/>
    </source>
</evidence>